<evidence type="ECO:0000256" key="4">
    <source>
        <dbReference type="ARBA" id="ARBA00022600"/>
    </source>
</evidence>
<dbReference type="Gene3D" id="2.60.40.10">
    <property type="entry name" value="Immunoglobulins"/>
    <property type="match status" value="2"/>
</dbReference>
<dbReference type="NCBIfam" id="TIGR01515">
    <property type="entry name" value="branching_enzym"/>
    <property type="match status" value="1"/>
</dbReference>
<evidence type="ECO:0000256" key="8">
    <source>
        <dbReference type="ARBA" id="ARBA00023277"/>
    </source>
</evidence>
<dbReference type="GO" id="GO:0043169">
    <property type="term" value="F:cation binding"/>
    <property type="evidence" value="ECO:0007669"/>
    <property type="project" value="InterPro"/>
</dbReference>
<dbReference type="GO" id="GO:0004553">
    <property type="term" value="F:hydrolase activity, hydrolyzing O-glycosyl compounds"/>
    <property type="evidence" value="ECO:0007669"/>
    <property type="project" value="InterPro"/>
</dbReference>
<dbReference type="SMART" id="SM00642">
    <property type="entry name" value="Aamy"/>
    <property type="match status" value="1"/>
</dbReference>
<dbReference type="SUPFAM" id="SSF51445">
    <property type="entry name" value="(Trans)glycosidases"/>
    <property type="match status" value="1"/>
</dbReference>
<organism evidence="12">
    <name type="scientific">uncultured Solirubrobacteraceae bacterium</name>
    <dbReference type="NCBI Taxonomy" id="1162706"/>
    <lineage>
        <taxon>Bacteria</taxon>
        <taxon>Bacillati</taxon>
        <taxon>Actinomycetota</taxon>
        <taxon>Thermoleophilia</taxon>
        <taxon>Solirubrobacterales</taxon>
        <taxon>Solirubrobacteraceae</taxon>
        <taxon>environmental samples</taxon>
    </lineage>
</organism>
<keyword evidence="8 9" id="KW-0119">Carbohydrate metabolism</keyword>
<dbReference type="InterPro" id="IPR013783">
    <property type="entry name" value="Ig-like_fold"/>
</dbReference>
<dbReference type="AlphaFoldDB" id="A0A6J4TQ43"/>
<dbReference type="UniPathway" id="UPA00164"/>
<evidence type="ECO:0000313" key="12">
    <source>
        <dbReference type="EMBL" id="CAA9527941.1"/>
    </source>
</evidence>
<dbReference type="HAMAP" id="MF_00685">
    <property type="entry name" value="GlgB"/>
    <property type="match status" value="1"/>
</dbReference>
<dbReference type="CDD" id="cd02855">
    <property type="entry name" value="E_set_GBE_prok_N"/>
    <property type="match status" value="1"/>
</dbReference>
<evidence type="ECO:0000256" key="1">
    <source>
        <dbReference type="ARBA" id="ARBA00000826"/>
    </source>
</evidence>
<comment type="pathway">
    <text evidence="2 9">Glycan biosynthesis; glycogen biosynthesis.</text>
</comment>
<evidence type="ECO:0000256" key="2">
    <source>
        <dbReference type="ARBA" id="ARBA00004964"/>
    </source>
</evidence>
<dbReference type="GO" id="GO:0003844">
    <property type="term" value="F:1,4-alpha-glucan branching enzyme activity"/>
    <property type="evidence" value="ECO:0007669"/>
    <property type="project" value="UniProtKB-UniRule"/>
</dbReference>
<evidence type="ECO:0000259" key="11">
    <source>
        <dbReference type="SMART" id="SM00642"/>
    </source>
</evidence>
<dbReference type="Pfam" id="PF02922">
    <property type="entry name" value="CBM_48"/>
    <property type="match status" value="1"/>
</dbReference>
<sequence length="747" mass="83106">MSASPVSTADRDRLVARDHHDPHAILGAHESDGSVIIRALHPSAAAVVVQPEGIELQRVHPGGLFEGEIPSASIGAGGASFSYELEVRYPDGATWTTQDPYRFAPTLSDLDEHLFREGRHEQLWSKMGAHVREIDGVRGSSFAVWAPAARSVSVVGDFNFWDGRLHMMRTLGGSGIWELFVPVVGDGARYKFEIRTQSGELLLKADPFAFATELPPQTSSIVHESTYEWKDAEYLAARASGTPHERPMSVYEVHLGSWRRNPLEDNRSLTYVELAGELAAYVSDLGFTHVELLPVMAHPFSGSWGYQVTSYYAPTPTFGGPDDFRAFVDRLHESGIGVLLDWVPAHFPRDDWALARFDGTALYEHEDPRRGAHPDWGTLVFNYGRNEVRNFLVANALFWAREFHADGIRVDAVASMLYLDYSRKEGEWVPNQFGGREDLEAVAFLKELNEVLHRDEPGVVSAAEESTAWPGVSRPTYLGGLGFGFKWNMGWMHDTLAYFQQDPIHRRYHHHELTFSMVYAFTENFILPLSHDEVVHGKGSLIDKMPGDPWQKLANLRCLYAYMWAHPGKKLLFMGQEFAQAQEWSHERSLDWHLLEQGENSGIQALVRDLNRVYRATPALFEVDFDGSGFYWIEPNDADANVVAFARAGQDAAGEVLVCVANLSPVPRPGYRLGLPRAGRWVEALNTDSAFYGGTDSGNLGGVDSESLPWHGQPCSADVSLPPMGVVWLVPEQRPAPARAGAGTPRS</sequence>
<dbReference type="FunFam" id="2.60.40.10:FF:000169">
    <property type="entry name" value="1,4-alpha-glucan branching enzyme GlgB"/>
    <property type="match status" value="1"/>
</dbReference>
<dbReference type="InterPro" id="IPR044143">
    <property type="entry name" value="GlgB_N_E_set_prok"/>
</dbReference>
<protein>
    <recommendedName>
        <fullName evidence="9">1,4-alpha-glucan branching enzyme GlgB</fullName>
        <ecNumber evidence="9">2.4.1.18</ecNumber>
    </recommendedName>
    <alternativeName>
        <fullName evidence="9">1,4-alpha-D-glucan:1,4-alpha-D-glucan 6-glucosyl-transferase</fullName>
    </alternativeName>
    <alternativeName>
        <fullName evidence="9">Alpha-(1-&gt;4)-glucan branching enzyme</fullName>
    </alternativeName>
    <alternativeName>
        <fullName evidence="9">Glycogen branching enzyme</fullName>
        <shortName evidence="9">BE</shortName>
    </alternativeName>
</protein>
<dbReference type="NCBIfam" id="NF003811">
    <property type="entry name" value="PRK05402.1"/>
    <property type="match status" value="1"/>
</dbReference>
<dbReference type="Pfam" id="PF22019">
    <property type="entry name" value="GlgB_N"/>
    <property type="match status" value="1"/>
</dbReference>
<dbReference type="PANTHER" id="PTHR43651">
    <property type="entry name" value="1,4-ALPHA-GLUCAN-BRANCHING ENZYME"/>
    <property type="match status" value="1"/>
</dbReference>
<dbReference type="Gene3D" id="2.60.40.1180">
    <property type="entry name" value="Golgi alpha-mannosidase II"/>
    <property type="match status" value="1"/>
</dbReference>
<keyword evidence="6 9" id="KW-0808">Transferase</keyword>
<dbReference type="FunFam" id="2.60.40.1180:FF:000002">
    <property type="entry name" value="1,4-alpha-glucan branching enzyme GlgB"/>
    <property type="match status" value="1"/>
</dbReference>
<dbReference type="GO" id="GO:0005978">
    <property type="term" value="P:glycogen biosynthetic process"/>
    <property type="evidence" value="ECO:0007669"/>
    <property type="project" value="UniProtKB-UniRule"/>
</dbReference>
<dbReference type="InterPro" id="IPR006407">
    <property type="entry name" value="GlgB"/>
</dbReference>
<comment type="function">
    <text evidence="9">Catalyzes the formation of the alpha-1,6-glucosidic linkages in glycogen by scission of a 1,4-alpha-linked oligosaccharide from growing alpha-1,4-glucan chains and the subsequent attachment of the oligosaccharide to the alpha-1,6 position.</text>
</comment>
<proteinExistence type="inferred from homology"/>
<comment type="similarity">
    <text evidence="3 9">Belongs to the glycosyl hydrolase 13 family. GlgB subfamily.</text>
</comment>
<comment type="subunit">
    <text evidence="9">Monomer.</text>
</comment>
<comment type="catalytic activity">
    <reaction evidence="1 9">
        <text>Transfers a segment of a (1-&gt;4)-alpha-D-glucan chain to a primary hydroxy group in a similar glucan chain.</text>
        <dbReference type="EC" id="2.4.1.18"/>
    </reaction>
</comment>
<dbReference type="FunFam" id="3.20.20.80:FF:000003">
    <property type="entry name" value="1,4-alpha-glucan branching enzyme GlgB"/>
    <property type="match status" value="1"/>
</dbReference>
<feature type="active site" description="Nucleophile" evidence="9 10">
    <location>
        <position position="411"/>
    </location>
</feature>
<evidence type="ECO:0000256" key="6">
    <source>
        <dbReference type="ARBA" id="ARBA00022679"/>
    </source>
</evidence>
<evidence type="ECO:0000256" key="10">
    <source>
        <dbReference type="PIRSR" id="PIRSR000463-1"/>
    </source>
</evidence>
<dbReference type="InterPro" id="IPR006048">
    <property type="entry name" value="A-amylase/branching_C"/>
</dbReference>
<evidence type="ECO:0000256" key="9">
    <source>
        <dbReference type="HAMAP-Rule" id="MF_00685"/>
    </source>
</evidence>
<dbReference type="InterPro" id="IPR006047">
    <property type="entry name" value="GH13_cat_dom"/>
</dbReference>
<feature type="active site" description="Proton donor" evidence="9 10">
    <location>
        <position position="464"/>
    </location>
</feature>
<name>A0A6J4TQ43_9ACTN</name>
<dbReference type="EMBL" id="CADCVQ010000160">
    <property type="protein sequence ID" value="CAA9527941.1"/>
    <property type="molecule type" value="Genomic_DNA"/>
</dbReference>
<dbReference type="Pfam" id="PF02806">
    <property type="entry name" value="Alpha-amylase_C"/>
    <property type="match status" value="1"/>
</dbReference>
<dbReference type="SUPFAM" id="SSF51011">
    <property type="entry name" value="Glycosyl hydrolase domain"/>
    <property type="match status" value="1"/>
</dbReference>
<feature type="domain" description="Glycosyl hydrolase family 13 catalytic" evidence="11">
    <location>
        <begin position="252"/>
        <end position="606"/>
    </location>
</feature>
<evidence type="ECO:0000256" key="3">
    <source>
        <dbReference type="ARBA" id="ARBA00009000"/>
    </source>
</evidence>
<dbReference type="Pfam" id="PF00128">
    <property type="entry name" value="Alpha-amylase"/>
    <property type="match status" value="1"/>
</dbReference>
<dbReference type="InterPro" id="IPR054169">
    <property type="entry name" value="GlgB_N"/>
</dbReference>
<keyword evidence="7 9" id="KW-0320">Glycogen biosynthesis</keyword>
<keyword evidence="4 9" id="KW-0321">Glycogen metabolism</keyword>
<dbReference type="InterPro" id="IPR013780">
    <property type="entry name" value="Glyco_hydro_b"/>
</dbReference>
<dbReference type="InterPro" id="IPR017853">
    <property type="entry name" value="GH"/>
</dbReference>
<dbReference type="CDD" id="cd11322">
    <property type="entry name" value="AmyAc_Glg_BE"/>
    <property type="match status" value="1"/>
</dbReference>
<dbReference type="InterPro" id="IPR014756">
    <property type="entry name" value="Ig_E-set"/>
</dbReference>
<reference evidence="12" key="1">
    <citation type="submission" date="2020-02" db="EMBL/GenBank/DDBJ databases">
        <authorList>
            <person name="Meier V. D."/>
        </authorList>
    </citation>
    <scope>NUCLEOTIDE SEQUENCE</scope>
    <source>
        <strain evidence="12">AVDCRST_MAG67</strain>
    </source>
</reference>
<dbReference type="PANTHER" id="PTHR43651:SF3">
    <property type="entry name" value="1,4-ALPHA-GLUCAN-BRANCHING ENZYME"/>
    <property type="match status" value="1"/>
</dbReference>
<dbReference type="NCBIfam" id="NF008967">
    <property type="entry name" value="PRK12313.1"/>
    <property type="match status" value="1"/>
</dbReference>
<dbReference type="InterPro" id="IPR037439">
    <property type="entry name" value="Branching_enzy"/>
</dbReference>
<gene>
    <name evidence="9" type="primary">glgB</name>
    <name evidence="12" type="ORF">AVDCRST_MAG67-4214</name>
</gene>
<dbReference type="Gene3D" id="3.20.20.80">
    <property type="entry name" value="Glycosidases"/>
    <property type="match status" value="1"/>
</dbReference>
<dbReference type="PIRSF" id="PIRSF000463">
    <property type="entry name" value="GlgB"/>
    <property type="match status" value="1"/>
</dbReference>
<keyword evidence="5 9" id="KW-0328">Glycosyltransferase</keyword>
<dbReference type="InterPro" id="IPR004193">
    <property type="entry name" value="Glyco_hydro_13_N"/>
</dbReference>
<dbReference type="GO" id="GO:0005829">
    <property type="term" value="C:cytosol"/>
    <property type="evidence" value="ECO:0007669"/>
    <property type="project" value="TreeGrafter"/>
</dbReference>
<dbReference type="SUPFAM" id="SSF81296">
    <property type="entry name" value="E set domains"/>
    <property type="match status" value="2"/>
</dbReference>
<accession>A0A6J4TQ43</accession>
<dbReference type="EC" id="2.4.1.18" evidence="9"/>
<evidence type="ECO:0000256" key="5">
    <source>
        <dbReference type="ARBA" id="ARBA00022676"/>
    </source>
</evidence>
<evidence type="ECO:0000256" key="7">
    <source>
        <dbReference type="ARBA" id="ARBA00023056"/>
    </source>
</evidence>